<proteinExistence type="predicted"/>
<keyword evidence="3" id="KW-0732">Signal</keyword>
<organism evidence="5 6">
    <name type="scientific">Neisseria elongata subsp. nitroreducens</name>
    <dbReference type="NCBI Taxonomy" id="90367"/>
    <lineage>
        <taxon>Bacteria</taxon>
        <taxon>Pseudomonadati</taxon>
        <taxon>Pseudomonadota</taxon>
        <taxon>Betaproteobacteria</taxon>
        <taxon>Neisseriales</taxon>
        <taxon>Neisseriaceae</taxon>
        <taxon>Neisseria</taxon>
    </lineage>
</organism>
<gene>
    <name evidence="5" type="ORF">J8641_05340</name>
</gene>
<feature type="chain" id="PRO_5040883820" description="PilY1 beta-propeller domain-containing protein" evidence="3">
    <location>
        <begin position="34"/>
        <end position="1173"/>
    </location>
</feature>
<dbReference type="AlphaFoldDB" id="A0A9X1CY66"/>
<dbReference type="Gene3D" id="3.40.50.410">
    <property type="entry name" value="von Willebrand factor, type A domain"/>
    <property type="match status" value="1"/>
</dbReference>
<sequence>MKTLKQKKFSGFPFKPTALFAALMVVGIPYAQAVTGPFATVPLHLQDNSVSVTEGVKPNVLLQIDDSGSMDAYMNGTYHSDGGPTRIQVVRQALTKLLTNPEFRDAVNWNMITLCNSDKFWPNGYRDGDRSWQFAVNPSDLVQRVSQLKAQCATPSTERYLDSLHILRSTYDANNAYRCQKNYVVIFSDGDANGYRIDMAGDSRTGFFPSADNDRNNNNVRILSTSGPSVAPWWAKGNRFLYLHNDPEKFTKYIPGVSQSVQQNYIGRNARGERQLYYYDPPIRLGGANGSALLIKDGNDYKWNDAFQNYGPSNGWGRQSVWASDGRALQYFAEYVYETDLKKGGLDAAGKSWDDPKVNGGKQTIGTFTIGFGSGLSNHGKVYLSRGATSNGGQYLSANNQSELDAAFLRIFSQIRSENSTAAGSSFASTSPAINVNDADKKATGAAAIFQNLQSGSSEIRIYDINSSGSLQNTYRTPNFANRRTLINVGNKVEWFNDRLSVGSNAYFNIPSASNNSNEWKTSLTPWLNRSAPDGAIAAINTNQLSYRIRENNPDERNMGDVVGSDLITLGGQKYNRQQYMVTAANDGMVYLFESSSDSNHPYDLKLNYLPAGMERSSIHETVATNLKDIVDPQYGKVSDKPHVYLNDGGITYRTTDKSRPQLHFIAGNMGRGARGAYALALGGKLPESGKNAGLDAAQNDWDKSVPLFETQKGNDNVMGYTIGAPQIGRVSTDRTLAADNSSMTTNLYDVKYAVFVSSGTRNLSKLSGNDDNTEAALYIYNALDKENVGLPDPSGTQPRNAMSAGQLIKKISVPNAEQNRGGLMQPTVVDVNFDGVADVAYAADYSGGLYRFDLRGPLNSWAAKKIFQAKPGQKVTSAPAVFRRDQDKYIISFGTGSDLYQSDLSDGTQQSVYGIYDDLTVLEPTEKTTANLLQQTMSTDGNKRSMTDTRLDPATYQGWYFDLQLPNQAGEASERVVVQPDMLLRTLVFSTRSYKRIEHAPTGGSISGDKCEPTVKRTESAGSGWIMQVKVDNGGDIAKTEGTPEGVNHREYAYLDFEGTNKTKDVGDKDAKKYTGFNYNTGLPNYALLLGSNNDSLTGSQSSTTIFGALRGGEDDVLRAGGKAAPSICFSGVNNTAYIGGTKGTQGVHSVVKAYGKICQTGLRRISWREIF</sequence>
<dbReference type="RefSeq" id="WP_214037649.1">
    <property type="nucleotide sequence ID" value="NZ_JAGJWT010000003.1"/>
</dbReference>
<evidence type="ECO:0000313" key="5">
    <source>
        <dbReference type="EMBL" id="MBS9340246.1"/>
    </source>
</evidence>
<keyword evidence="2" id="KW-0106">Calcium</keyword>
<reference evidence="5" key="1">
    <citation type="submission" date="2021-04" db="EMBL/GenBank/DDBJ databases">
        <title>Genomic characterization of endocarditis-associated Neisseria elongata subsp. nitroreducens.</title>
        <authorList>
            <person name="Schorner M."/>
            <person name="Passarelli-Araujo H."/>
            <person name="Scheffer M."/>
            <person name="Barazzetti F."/>
            <person name="Martins J."/>
            <person name="Machado H."/>
            <person name="Palmeiro J."/>
            <person name="Bazzo M."/>
        </authorList>
    </citation>
    <scope>NUCLEOTIDE SEQUENCE</scope>
    <source>
        <strain evidence="5">Nel_M001</strain>
    </source>
</reference>
<evidence type="ECO:0000256" key="1">
    <source>
        <dbReference type="ARBA" id="ARBA00022723"/>
    </source>
</evidence>
<dbReference type="GO" id="GO:0046872">
    <property type="term" value="F:metal ion binding"/>
    <property type="evidence" value="ECO:0007669"/>
    <property type="project" value="UniProtKB-KW"/>
</dbReference>
<evidence type="ECO:0000256" key="2">
    <source>
        <dbReference type="ARBA" id="ARBA00022837"/>
    </source>
</evidence>
<name>A0A9X1CY66_NEIEL</name>
<evidence type="ECO:0000259" key="4">
    <source>
        <dbReference type="Pfam" id="PF05567"/>
    </source>
</evidence>
<dbReference type="Pfam" id="PF05567">
    <property type="entry name" value="T4P_PilY1"/>
    <property type="match status" value="1"/>
</dbReference>
<evidence type="ECO:0000313" key="6">
    <source>
        <dbReference type="Proteomes" id="UP000708805"/>
    </source>
</evidence>
<dbReference type="EMBL" id="JAGJWT010000003">
    <property type="protein sequence ID" value="MBS9340246.1"/>
    <property type="molecule type" value="Genomic_DNA"/>
</dbReference>
<protein>
    <recommendedName>
        <fullName evidence="4">PilY1 beta-propeller domain-containing protein</fullName>
    </recommendedName>
</protein>
<evidence type="ECO:0000256" key="3">
    <source>
        <dbReference type="SAM" id="SignalP"/>
    </source>
</evidence>
<dbReference type="Proteomes" id="UP000708805">
    <property type="component" value="Unassembled WGS sequence"/>
</dbReference>
<feature type="signal peptide" evidence="3">
    <location>
        <begin position="1"/>
        <end position="33"/>
    </location>
</feature>
<comment type="caution">
    <text evidence="5">The sequence shown here is derived from an EMBL/GenBank/DDBJ whole genome shotgun (WGS) entry which is preliminary data.</text>
</comment>
<feature type="domain" description="PilY1 beta-propeller" evidence="4">
    <location>
        <begin position="573"/>
        <end position="942"/>
    </location>
</feature>
<dbReference type="InterPro" id="IPR008707">
    <property type="entry name" value="B-propeller_PilY1"/>
</dbReference>
<accession>A0A9X1CY66</accession>
<keyword evidence="1" id="KW-0479">Metal-binding</keyword>
<dbReference type="InterPro" id="IPR036465">
    <property type="entry name" value="vWFA_dom_sf"/>
</dbReference>
<dbReference type="SUPFAM" id="SSF53300">
    <property type="entry name" value="vWA-like"/>
    <property type="match status" value="1"/>
</dbReference>